<evidence type="ECO:0000256" key="5">
    <source>
        <dbReference type="ARBA" id="ARBA00023004"/>
    </source>
</evidence>
<evidence type="ECO:0000256" key="2">
    <source>
        <dbReference type="ARBA" id="ARBA00022723"/>
    </source>
</evidence>
<gene>
    <name evidence="7" type="ORF">PHY01_35970</name>
</gene>
<dbReference type="OrthoDB" id="581608at2"/>
<dbReference type="GO" id="GO:0005737">
    <property type="term" value="C:cytoplasm"/>
    <property type="evidence" value="ECO:0007669"/>
    <property type="project" value="TreeGrafter"/>
</dbReference>
<dbReference type="SUPFAM" id="SSF51197">
    <property type="entry name" value="Clavaminate synthase-like"/>
    <property type="match status" value="1"/>
</dbReference>
<proteinExistence type="inferred from homology"/>
<evidence type="ECO:0000256" key="1">
    <source>
        <dbReference type="ARBA" id="ARBA00005896"/>
    </source>
</evidence>
<feature type="domain" description="TauD/TfdA-like" evidence="6">
    <location>
        <begin position="7"/>
        <end position="245"/>
    </location>
</feature>
<comment type="caution">
    <text evidence="7">The sequence shown here is derived from an EMBL/GenBank/DDBJ whole genome shotgun (WGS) entry which is preliminary data.</text>
</comment>
<keyword evidence="3" id="KW-0223">Dioxygenase</keyword>
<dbReference type="InterPro" id="IPR051323">
    <property type="entry name" value="AtsK-like"/>
</dbReference>
<protein>
    <recommendedName>
        <fullName evidence="6">TauD/TfdA-like domain-containing protein</fullName>
    </recommendedName>
</protein>
<reference evidence="7 8" key="1">
    <citation type="submission" date="2019-06" db="EMBL/GenBank/DDBJ databases">
        <title>Whole genome shotgun sequence of Pseudonocardia hydrocarbonoxydans NBRC 14498.</title>
        <authorList>
            <person name="Hosoyama A."/>
            <person name="Uohara A."/>
            <person name="Ohji S."/>
            <person name="Ichikawa N."/>
        </authorList>
    </citation>
    <scope>NUCLEOTIDE SEQUENCE [LARGE SCALE GENOMIC DNA]</scope>
    <source>
        <strain evidence="7 8">NBRC 14498</strain>
    </source>
</reference>
<organism evidence="7 8">
    <name type="scientific">Pseudonocardia hydrocarbonoxydans</name>
    <dbReference type="NCBI Taxonomy" id="76726"/>
    <lineage>
        <taxon>Bacteria</taxon>
        <taxon>Bacillati</taxon>
        <taxon>Actinomycetota</taxon>
        <taxon>Actinomycetes</taxon>
        <taxon>Pseudonocardiales</taxon>
        <taxon>Pseudonocardiaceae</taxon>
        <taxon>Pseudonocardia</taxon>
    </lineage>
</organism>
<dbReference type="GO" id="GO:0006790">
    <property type="term" value="P:sulfur compound metabolic process"/>
    <property type="evidence" value="ECO:0007669"/>
    <property type="project" value="TreeGrafter"/>
</dbReference>
<keyword evidence="2" id="KW-0479">Metal-binding</keyword>
<dbReference type="EMBL" id="BJNG01000032">
    <property type="protein sequence ID" value="GEC21314.1"/>
    <property type="molecule type" value="Genomic_DNA"/>
</dbReference>
<dbReference type="Pfam" id="PF02668">
    <property type="entry name" value="TauD"/>
    <property type="match status" value="1"/>
</dbReference>
<evidence type="ECO:0000256" key="3">
    <source>
        <dbReference type="ARBA" id="ARBA00022964"/>
    </source>
</evidence>
<comment type="similarity">
    <text evidence="1">Belongs to the TfdA dioxygenase family.</text>
</comment>
<dbReference type="GO" id="GO:0046872">
    <property type="term" value="F:metal ion binding"/>
    <property type="evidence" value="ECO:0007669"/>
    <property type="project" value="UniProtKB-KW"/>
</dbReference>
<dbReference type="Proteomes" id="UP000320338">
    <property type="component" value="Unassembled WGS sequence"/>
</dbReference>
<keyword evidence="5" id="KW-0408">Iron</keyword>
<name>A0A4Y3WRA5_9PSEU</name>
<evidence type="ECO:0000313" key="7">
    <source>
        <dbReference type="EMBL" id="GEC21314.1"/>
    </source>
</evidence>
<evidence type="ECO:0000313" key="8">
    <source>
        <dbReference type="Proteomes" id="UP000320338"/>
    </source>
</evidence>
<dbReference type="PANTHER" id="PTHR30468">
    <property type="entry name" value="ALPHA-KETOGLUTARATE-DEPENDENT SULFONATE DIOXYGENASE"/>
    <property type="match status" value="1"/>
</dbReference>
<dbReference type="InterPro" id="IPR003819">
    <property type="entry name" value="TauD/TfdA-like"/>
</dbReference>
<evidence type="ECO:0000256" key="4">
    <source>
        <dbReference type="ARBA" id="ARBA00023002"/>
    </source>
</evidence>
<keyword evidence="8" id="KW-1185">Reference proteome</keyword>
<dbReference type="RefSeq" id="WP_141280150.1">
    <property type="nucleotide sequence ID" value="NZ_BAAARZ010000005.1"/>
</dbReference>
<dbReference type="GO" id="GO:0000908">
    <property type="term" value="F:taurine dioxygenase activity"/>
    <property type="evidence" value="ECO:0007669"/>
    <property type="project" value="TreeGrafter"/>
</dbReference>
<evidence type="ECO:0000259" key="6">
    <source>
        <dbReference type="Pfam" id="PF02668"/>
    </source>
</evidence>
<sequence length="251" mass="27178">MHTTALHPLGVRLTGADLSTVDVAVVRRLLAAHGVLVAPAQHLDDAAFVAFLRRFGELVFTTGETPVPGFPDLNVVTNVGRTTPPRSVFHVDTSYVPVPPAYTALRAVQIPERGGQTLFTDQYRAHDTLPPELRDTLVGRTITHRVSGVPGDRDSQAEHPALRRHPVSGRTSLYLSTPQRCVAVSGMDAAASAALIDRLYRHSTAEENTLRHTWSPGDVVMWDNGCVLHRADHDGVVGDRTMHRGMVAAAA</sequence>
<dbReference type="AlphaFoldDB" id="A0A4Y3WRA5"/>
<keyword evidence="4" id="KW-0560">Oxidoreductase</keyword>
<dbReference type="PANTHER" id="PTHR30468:SF1">
    <property type="entry name" value="ALPHA-KETOGLUTARATE-DEPENDENT SULFONATE DIOXYGENASE"/>
    <property type="match status" value="1"/>
</dbReference>
<accession>A0A4Y3WRA5</accession>
<dbReference type="Gene3D" id="3.60.130.10">
    <property type="entry name" value="Clavaminate synthase-like"/>
    <property type="match status" value="1"/>
</dbReference>
<dbReference type="InterPro" id="IPR042098">
    <property type="entry name" value="TauD-like_sf"/>
</dbReference>